<name>A0AAV5U968_9BILA</name>
<feature type="compositionally biased region" description="Basic and acidic residues" evidence="5">
    <location>
        <begin position="274"/>
        <end position="288"/>
    </location>
</feature>
<evidence type="ECO:0000256" key="5">
    <source>
        <dbReference type="SAM" id="MobiDB-lite"/>
    </source>
</evidence>
<feature type="compositionally biased region" description="Acidic residues" evidence="5">
    <location>
        <begin position="2460"/>
        <end position="2473"/>
    </location>
</feature>
<dbReference type="Pfam" id="PF11547">
    <property type="entry name" value="E3_UbLigase_EDD"/>
    <property type="match status" value="1"/>
</dbReference>
<feature type="compositionally biased region" description="Basic and acidic residues" evidence="5">
    <location>
        <begin position="2107"/>
        <end position="2121"/>
    </location>
</feature>
<dbReference type="GO" id="GO:0005634">
    <property type="term" value="C:nucleus"/>
    <property type="evidence" value="ECO:0007669"/>
    <property type="project" value="TreeGrafter"/>
</dbReference>
<evidence type="ECO:0000256" key="4">
    <source>
        <dbReference type="PROSITE-ProRule" id="PRU00508"/>
    </source>
</evidence>
<dbReference type="PANTHER" id="PTHR46276:SF1">
    <property type="entry name" value="E3 UBIQUITIN-PROTEIN LIGASE UBR5"/>
    <property type="match status" value="1"/>
</dbReference>
<comment type="caution">
    <text evidence="7">The sequence shown here is derived from an EMBL/GenBank/DDBJ whole genome shotgun (WGS) entry which is preliminary data.</text>
</comment>
<gene>
    <name evidence="7" type="ORF">PENTCL1PPCAC_25281</name>
</gene>
<feature type="region of interest" description="Disordered" evidence="5">
    <location>
        <begin position="2415"/>
        <end position="2473"/>
    </location>
</feature>
<proteinExistence type="predicted"/>
<feature type="compositionally biased region" description="Basic residues" evidence="5">
    <location>
        <begin position="2236"/>
        <end position="2247"/>
    </location>
</feature>
<keyword evidence="2" id="KW-0863">Zinc-finger</keyword>
<feature type="compositionally biased region" description="Basic and acidic residues" evidence="5">
    <location>
        <begin position="2226"/>
        <end position="2235"/>
    </location>
</feature>
<dbReference type="SMART" id="SM00396">
    <property type="entry name" value="ZnF_UBR1"/>
    <property type="match status" value="1"/>
</dbReference>
<dbReference type="GO" id="GO:0043130">
    <property type="term" value="F:ubiquitin binding"/>
    <property type="evidence" value="ECO:0007669"/>
    <property type="project" value="InterPro"/>
</dbReference>
<dbReference type="SUPFAM" id="SSF50985">
    <property type="entry name" value="RCC1/BLIP-II"/>
    <property type="match status" value="1"/>
</dbReference>
<keyword evidence="8" id="KW-1185">Reference proteome</keyword>
<organism evidence="7 8">
    <name type="scientific">Pristionchus entomophagus</name>
    <dbReference type="NCBI Taxonomy" id="358040"/>
    <lineage>
        <taxon>Eukaryota</taxon>
        <taxon>Metazoa</taxon>
        <taxon>Ecdysozoa</taxon>
        <taxon>Nematoda</taxon>
        <taxon>Chromadorea</taxon>
        <taxon>Rhabditida</taxon>
        <taxon>Rhabditina</taxon>
        <taxon>Diplogasteromorpha</taxon>
        <taxon>Diplogasteroidea</taxon>
        <taxon>Neodiplogasteridae</taxon>
        <taxon>Pristionchus</taxon>
    </lineage>
</organism>
<feature type="region of interest" description="Disordered" evidence="5">
    <location>
        <begin position="90"/>
        <end position="136"/>
    </location>
</feature>
<feature type="region of interest" description="Disordered" evidence="5">
    <location>
        <begin position="274"/>
        <end position="308"/>
    </location>
</feature>
<feature type="compositionally biased region" description="Basic and acidic residues" evidence="5">
    <location>
        <begin position="1902"/>
        <end position="1929"/>
    </location>
</feature>
<evidence type="ECO:0000313" key="7">
    <source>
        <dbReference type="EMBL" id="GMT03107.1"/>
    </source>
</evidence>
<dbReference type="CDD" id="cd19675">
    <property type="entry name" value="UBR-box_UBR5"/>
    <property type="match status" value="1"/>
</dbReference>
<feature type="compositionally biased region" description="Gly residues" evidence="5">
    <location>
        <begin position="2010"/>
        <end position="2021"/>
    </location>
</feature>
<feature type="compositionally biased region" description="Low complexity" evidence="5">
    <location>
        <begin position="2339"/>
        <end position="2352"/>
    </location>
</feature>
<dbReference type="PROSITE" id="PS51157">
    <property type="entry name" value="ZF_UBR"/>
    <property type="match status" value="1"/>
</dbReference>
<feature type="compositionally biased region" description="Acidic residues" evidence="5">
    <location>
        <begin position="1631"/>
        <end position="1666"/>
    </location>
</feature>
<feature type="region of interest" description="Disordered" evidence="5">
    <location>
        <begin position="2225"/>
        <end position="2273"/>
    </location>
</feature>
<sequence>TFAEFRVVMDEQRQLLFVNQFLPSNEQKLIDRLRESATRRATRPPEVTAVLRDFPLDAIDDIVVGPSYVGVLFTDGQIGRFPYVATSRALQPSSSPATSTAASSTAPAASDASGGRGARQPPGIDPVTGAPVPGVPSGLISRSAKFRRYESILSGASGRVMLAASGRRGHGGSVIIDRSRPMVPAASVPEDLIAQAQVVLQGKTREVIIRELQRTNLNVNEAVNNLLSRDDDDDEGSEGADMLIPEELLSMLDSHPGGADYEQDQFEYLLSGREKARDKSAKEKEKQKSSKPVIESNSDTEALRRYEIPSGSISEPWEGIDNKETAVGGPRRFTHMACTQSELLAISTDNKLYGWKWTEAVGDDAPHVMYEKLKLAEGEVLTHISACSLRVAVMTSAGRLASWLDSVACGERLTEALFVPPQKLGGAAEGTVEQVVVSNHLAVARFPNNVFYWCGLYPVNDRRRIFEKARSRQRKHVTFDTTQIVEGSEVRTKSGPIYSIGCIAANLAAPTPMIGILMENAWSLSEVCRFRLLDPAAYDADRFDPAAAAAAASEADSREAVVAQQALSSGNRKRPATEELFSAETKQREEPWPISDVIFIHEEVQNDTAIVKIVDGGYCALEYQQAAASPTDSFATTASKQLASKGDKEKPQQKFRLIRKDELTVVSHKMRYARSPNSMRIEPYRFVLSGSSATKRVISAVADSLGIRALVERRGAASIVRISVCGKTLTSHSLPIHAPSLHSMDGEKKPTLINYGDDAILLLHDAHGGIIPLVRDAAAGFKEPTYLQLAASPITALTVKSIKEKDRPSWAPKANREAVIVSLQGTNARTIERRLPSLLYAVMACDQEAVQDLLDFLQKEEDLSLSQREIVEARADGGRNVLHAAVMNAFATKNSLEADVANPLSVLTTSESRSSAEQVRAALDKKWNEMLKTRSSNRSSGSGSSGGASSSAAAAAANLDAISEKAIAVVSSESVVLLTNEEVLTIQDEVKKEIEEKYGALLLVKPSPVENAKERQENAIAIVKMLVTHPICMPFLADLLSCRDIHGQTPFMAAVNHRAYSAADDIFKAVKSLFIEGDNGKLNSSMAEQLLPFIFPAGCRPDDSPLFILCYNDTCSFTWTGDEHINQDIFECRTCGLTGSLCCCTECALTCHRNHDCKLKRTSPTAYCDCWEKACCKALVNGNQHARESLLIGLIGKSNLYTMLNGRGEHILLYLARKLARQSSEQWNYTRRARRIQAPGGSKDSQIPEHDLDPPKFARTALLYCLRNWTVIKSLAMIGVRQMDQSVPMAEEMFHLNAQHGSSHLDKFMLILLTKCSDETNIALESLLRILTETHNRARQFGEPGELEEVNFVISRFVRSVARLFILAVVISSVAASTAVSGLAPSRDSSISPSSLLDRHPPFRGISFSGIFGHLRKDTTKDSKLKNMGMFVVRCKIFFEHFAVFTLHEMAQLADASLAPVRTGIIRPCVSLSALFGSTADSIENLEKYINSEPDVTQSMGGRRDEGEERGGGEQREEKRRKRRGDMSSARYGRWFGSEAPSSSRRDTDRDEPPSESQGGEGGAGGGTGTGERSDREKYRVVVGETSEDDSDGSDSDGDAPSSRRITSQSDAIAANAEAAANEEAARNSRDDEELSSSDDDEDMESDSEGDLREEDEDEEEDEDMQEERVDGGEEEDTEMEYVTSEATSAREEEQSRVAGDEGEEEEEANDGGPIRRRLPQRSAGSRGDRTAGGTRRMLPNGSWVPIEEGRAENEGGQQQQQSTRSTGSRTPRRGRWVDDAWVPAEEASEERSASNSGQQERVDAYDFLIDGSSEGEEPSSPEYSSLSEGDEQQRGGRRGGRRRRREAAAAAAAEEAADAAEDDALEAQVRADLAAAGRAPPVGALGVSADRVIGLRIEPSSAEREEMEREERERDSDEDVMERVERVAVSDALDALEESERGGGGEEREGEGSTAARTRPAEGSRDAAAAAAEEREPIASTGRRANTRQVARRGGLAMRVGSRREASSVGGGEGDGGGSEEGADRLTSRRNATADGRRPRITAPTIRAGHSSGGWAPNRPPLPPWVTRRATGDSIEGSRLAIRATGGRRLLAPTSEAHGGGSSSSSDEKKTETQELKEDETPTAGKAAIQLAAAFSFAVRTISELLPVVAAGGSNSGAYARASCSPSRLSTYRDMEQLNELEEAVRRRAIDHVGTRLEDSWRWLAVVLDHAEAQIKYINAVASTEETRKKESKESKKKGSQRKKSPHASPTAPAEVPSSSSRTAPLSPVHSKARRETMACLLGLLRAHSGEAGDDTPLVDLDTLRAPALVVDAYLGFVESKADAEKMFEQSKKKKEASSVARSSRSSGSASPDKKSGEEEIVGVRRFYQRSNSVSFPGASFTDAHDTLQLSCLQSLPIVERPQLLTSTVEKEVIFGPPPSTQERTKEEHDKVIRSHGVSHPHNQSLTAAPVSSHRLFVEGEEGEKKEEEEED</sequence>
<feature type="compositionally biased region" description="Acidic residues" evidence="5">
    <location>
        <begin position="1586"/>
        <end position="1598"/>
    </location>
</feature>
<feature type="non-terminal residue" evidence="7">
    <location>
        <position position="1"/>
    </location>
</feature>
<feature type="region of interest" description="Disordered" evidence="5">
    <location>
        <begin position="1877"/>
        <end position="2124"/>
    </location>
</feature>
<dbReference type="InterPro" id="IPR009091">
    <property type="entry name" value="RCC1/BLIP-II"/>
</dbReference>
<dbReference type="EMBL" id="BTSX01000006">
    <property type="protein sequence ID" value="GMT03107.1"/>
    <property type="molecule type" value="Genomic_DNA"/>
</dbReference>
<feature type="compositionally biased region" description="Basic residues" evidence="5">
    <location>
        <begin position="1836"/>
        <end position="1846"/>
    </location>
</feature>
<feature type="compositionally biased region" description="Basic and acidic residues" evidence="5">
    <location>
        <begin position="1544"/>
        <end position="1553"/>
    </location>
</feature>
<evidence type="ECO:0000259" key="6">
    <source>
        <dbReference type="PROSITE" id="PS51157"/>
    </source>
</evidence>
<feature type="compositionally biased region" description="Basic and acidic residues" evidence="5">
    <location>
        <begin position="1939"/>
        <end position="1952"/>
    </location>
</feature>
<feature type="domain" description="UBR-type" evidence="6">
    <location>
        <begin position="1113"/>
        <end position="1181"/>
    </location>
</feature>
<feature type="compositionally biased region" description="Gly residues" evidence="5">
    <location>
        <begin position="1559"/>
        <end position="1570"/>
    </location>
</feature>
<feature type="compositionally biased region" description="Basic and acidic residues" evidence="5">
    <location>
        <begin position="1689"/>
        <end position="1700"/>
    </location>
</feature>
<feature type="region of interest" description="Disordered" evidence="5">
    <location>
        <begin position="1490"/>
        <end position="1863"/>
    </location>
</feature>
<keyword evidence="3" id="KW-0862">Zinc</keyword>
<dbReference type="Gene3D" id="1.10.8.10">
    <property type="entry name" value="DNA helicase RuvA subunit, C-terminal domain"/>
    <property type="match status" value="1"/>
</dbReference>
<dbReference type="GO" id="GO:0008270">
    <property type="term" value="F:zinc ion binding"/>
    <property type="evidence" value="ECO:0007669"/>
    <property type="project" value="UniProtKB-KW"/>
</dbReference>
<dbReference type="InterPro" id="IPR024725">
    <property type="entry name" value="UBR5_UBA"/>
</dbReference>
<dbReference type="Proteomes" id="UP001432027">
    <property type="component" value="Unassembled WGS sequence"/>
</dbReference>
<dbReference type="Gene3D" id="2.130.10.30">
    <property type="entry name" value="Regulator of chromosome condensation 1/beta-lactamase-inhibitor protein II"/>
    <property type="match status" value="1"/>
</dbReference>
<feature type="compositionally biased region" description="Low complexity" evidence="5">
    <location>
        <begin position="1612"/>
        <end position="1623"/>
    </location>
</feature>
<evidence type="ECO:0000256" key="2">
    <source>
        <dbReference type="ARBA" id="ARBA00022771"/>
    </source>
</evidence>
<dbReference type="GO" id="GO:0000209">
    <property type="term" value="P:protein polyubiquitination"/>
    <property type="evidence" value="ECO:0007669"/>
    <property type="project" value="TreeGrafter"/>
</dbReference>
<feature type="compositionally biased region" description="Acidic residues" evidence="5">
    <location>
        <begin position="1701"/>
        <end position="1710"/>
    </location>
</feature>
<feature type="compositionally biased region" description="Basic and acidic residues" evidence="5">
    <location>
        <begin position="2424"/>
        <end position="2434"/>
    </location>
</feature>
<evidence type="ECO:0000256" key="3">
    <source>
        <dbReference type="ARBA" id="ARBA00022833"/>
    </source>
</evidence>
<dbReference type="GO" id="GO:0090263">
    <property type="term" value="P:positive regulation of canonical Wnt signaling pathway"/>
    <property type="evidence" value="ECO:0007669"/>
    <property type="project" value="TreeGrafter"/>
</dbReference>
<evidence type="ECO:0000313" key="8">
    <source>
        <dbReference type="Proteomes" id="UP001432027"/>
    </source>
</evidence>
<feature type="region of interest" description="Disordered" evidence="5">
    <location>
        <begin position="2330"/>
        <end position="2359"/>
    </location>
</feature>
<keyword evidence="1" id="KW-0479">Metal-binding</keyword>
<feature type="compositionally biased region" description="Low complexity" evidence="5">
    <location>
        <begin position="1756"/>
        <end position="1770"/>
    </location>
</feature>
<dbReference type="InterPro" id="IPR003126">
    <property type="entry name" value="Znf_UBR"/>
</dbReference>
<feature type="non-terminal residue" evidence="7">
    <location>
        <position position="2473"/>
    </location>
</feature>
<feature type="compositionally biased region" description="Basic and acidic residues" evidence="5">
    <location>
        <begin position="1502"/>
        <end position="1518"/>
    </location>
</feature>
<dbReference type="PANTHER" id="PTHR46276">
    <property type="entry name" value="E3 UBIQUITIN-PROTEIN LIGASE UBR5"/>
    <property type="match status" value="1"/>
</dbReference>
<evidence type="ECO:0000256" key="1">
    <source>
        <dbReference type="ARBA" id="ARBA00022723"/>
    </source>
</evidence>
<dbReference type="GO" id="GO:0005737">
    <property type="term" value="C:cytoplasm"/>
    <property type="evidence" value="ECO:0007669"/>
    <property type="project" value="TreeGrafter"/>
</dbReference>
<protein>
    <recommendedName>
        <fullName evidence="6">UBR-type domain-containing protein</fullName>
    </recommendedName>
</protein>
<feature type="zinc finger region" description="UBR-type" evidence="4">
    <location>
        <begin position="1113"/>
        <end position="1181"/>
    </location>
</feature>
<dbReference type="GO" id="GO:0034450">
    <property type="term" value="F:ubiquitin-ubiquitin ligase activity"/>
    <property type="evidence" value="ECO:0007669"/>
    <property type="project" value="TreeGrafter"/>
</dbReference>
<reference evidence="7" key="1">
    <citation type="submission" date="2023-10" db="EMBL/GenBank/DDBJ databases">
        <title>Genome assembly of Pristionchus species.</title>
        <authorList>
            <person name="Yoshida K."/>
            <person name="Sommer R.J."/>
        </authorList>
    </citation>
    <scope>NUCLEOTIDE SEQUENCE</scope>
    <source>
        <strain evidence="7">RS0144</strain>
    </source>
</reference>
<dbReference type="FunFam" id="1.10.8.10:FF:000009">
    <property type="entry name" value="Putative E3 ubiquitin-protein ligase UBR5"/>
    <property type="match status" value="1"/>
</dbReference>
<dbReference type="CDD" id="cd14423">
    <property type="entry name" value="CUE_UBR5"/>
    <property type="match status" value="1"/>
</dbReference>
<accession>A0AAV5U968</accession>
<feature type="compositionally biased region" description="Low complexity" evidence="5">
    <location>
        <begin position="92"/>
        <end position="113"/>
    </location>
</feature>
<dbReference type="InterPro" id="IPR047503">
    <property type="entry name" value="UBR-box_UBR5"/>
</dbReference>